<evidence type="ECO:0000313" key="2">
    <source>
        <dbReference type="Proteomes" id="UP000694390"/>
    </source>
</evidence>
<dbReference type="AlphaFoldDB" id="A0A8C4YSE8"/>
<proteinExistence type="predicted"/>
<name>A0A8C4YSE8_9SAUR</name>
<reference evidence="1" key="1">
    <citation type="submission" date="2025-08" db="UniProtKB">
        <authorList>
            <consortium name="Ensembl"/>
        </authorList>
    </citation>
    <scope>IDENTIFICATION</scope>
</reference>
<reference evidence="1" key="2">
    <citation type="submission" date="2025-09" db="UniProtKB">
        <authorList>
            <consortium name="Ensembl"/>
        </authorList>
    </citation>
    <scope>IDENTIFICATION</scope>
</reference>
<dbReference type="OrthoDB" id="1925875at2759"/>
<dbReference type="Proteomes" id="UP000694390">
    <property type="component" value="Unassembled WGS sequence"/>
</dbReference>
<evidence type="ECO:0000313" key="1">
    <source>
        <dbReference type="Ensembl" id="ENSGEVP00005029163.1"/>
    </source>
</evidence>
<dbReference type="Ensembl" id="ENSGEVT00005030644.1">
    <property type="protein sequence ID" value="ENSGEVP00005029163.1"/>
    <property type="gene ID" value="ENSGEVG00005020452.1"/>
</dbReference>
<protein>
    <submittedName>
        <fullName evidence="1">Uncharacterized protein</fullName>
    </submittedName>
</protein>
<accession>A0A8C4YSE8</accession>
<organism evidence="1 2">
    <name type="scientific">Gopherus evgoodei</name>
    <name type="common">Goodes thornscrub tortoise</name>
    <dbReference type="NCBI Taxonomy" id="1825980"/>
    <lineage>
        <taxon>Eukaryota</taxon>
        <taxon>Metazoa</taxon>
        <taxon>Chordata</taxon>
        <taxon>Craniata</taxon>
        <taxon>Vertebrata</taxon>
        <taxon>Euteleostomi</taxon>
        <taxon>Archelosauria</taxon>
        <taxon>Testudinata</taxon>
        <taxon>Testudines</taxon>
        <taxon>Cryptodira</taxon>
        <taxon>Durocryptodira</taxon>
        <taxon>Testudinoidea</taxon>
        <taxon>Testudinidae</taxon>
        <taxon>Gopherus</taxon>
    </lineage>
</organism>
<keyword evidence="2" id="KW-1185">Reference proteome</keyword>
<sequence length="80" mass="8798">MAPSKGLRLLWKQEPAPSALLEARSRQDCLLLEAGTVATLTPEEKEAIKGQYEKLMDAYGCLGELRLKCGKAQLCKCQCT</sequence>
<dbReference type="GeneTree" id="ENSGT00940000179662"/>